<dbReference type="EMBL" id="CCKQ01009271">
    <property type="protein sequence ID" value="CDW80749.1"/>
    <property type="molecule type" value="Genomic_DNA"/>
</dbReference>
<feature type="transmembrane region" description="Helical" evidence="1">
    <location>
        <begin position="92"/>
        <end position="116"/>
    </location>
</feature>
<dbReference type="InParanoid" id="A0A078AEQ0"/>
<proteinExistence type="predicted"/>
<dbReference type="AlphaFoldDB" id="A0A078AEQ0"/>
<sequence>MRRNLSTDDSASDHSVGDYIKLTLIGLKILFLFYKMVKTMMSNTKAKHKFMIVINVMAVLYIVELMMFNMLMRTDHISNDENALKRLLPFNIVYTLSFIVLLVIMFIPQVGAYCSVIQVYHYFSIQITTSLRELMISERMHVLGKILELKISRKQTKCFTYFNLGTAISQFIIGLVGVFKLEQSGGVVACDEDNNVWLQINTGGNVFITLHIILIIMQCSMFFLTFQKAPQDAGLFGGNQKLTEKRKLNDQSQKPHKLSINVRQKFEDQIKCKLDRSRNTPDSNVTQQTINDI</sequence>
<keyword evidence="3" id="KW-1185">Reference proteome</keyword>
<keyword evidence="1" id="KW-0472">Membrane</keyword>
<feature type="transmembrane region" description="Helical" evidence="1">
    <location>
        <begin position="49"/>
        <end position="72"/>
    </location>
</feature>
<keyword evidence="1" id="KW-1133">Transmembrane helix</keyword>
<evidence type="ECO:0000256" key="1">
    <source>
        <dbReference type="SAM" id="Phobius"/>
    </source>
</evidence>
<feature type="transmembrane region" description="Helical" evidence="1">
    <location>
        <begin position="158"/>
        <end position="179"/>
    </location>
</feature>
<keyword evidence="1" id="KW-0812">Transmembrane</keyword>
<feature type="transmembrane region" description="Helical" evidence="1">
    <location>
        <begin position="20"/>
        <end position="37"/>
    </location>
</feature>
<evidence type="ECO:0000313" key="2">
    <source>
        <dbReference type="EMBL" id="CDW80749.1"/>
    </source>
</evidence>
<accession>A0A078AEQ0</accession>
<evidence type="ECO:0000313" key="3">
    <source>
        <dbReference type="Proteomes" id="UP000039865"/>
    </source>
</evidence>
<gene>
    <name evidence="2" type="primary">Contig12467.g13299</name>
    <name evidence="2" type="ORF">STYLEM_9753</name>
</gene>
<reference evidence="2 3" key="1">
    <citation type="submission" date="2014-06" db="EMBL/GenBank/DDBJ databases">
        <authorList>
            <person name="Swart Estienne"/>
        </authorList>
    </citation>
    <scope>NUCLEOTIDE SEQUENCE [LARGE SCALE GENOMIC DNA]</scope>
    <source>
        <strain evidence="2 3">130c</strain>
    </source>
</reference>
<dbReference type="Proteomes" id="UP000039865">
    <property type="component" value="Unassembled WGS sequence"/>
</dbReference>
<dbReference type="OrthoDB" id="10673577at2759"/>
<feature type="transmembrane region" description="Helical" evidence="1">
    <location>
        <begin position="206"/>
        <end position="226"/>
    </location>
</feature>
<name>A0A078AEQ0_STYLE</name>
<protein>
    <submittedName>
        <fullName evidence="2">Uncharacterized protein</fullName>
    </submittedName>
</protein>
<organism evidence="2 3">
    <name type="scientific">Stylonychia lemnae</name>
    <name type="common">Ciliate</name>
    <dbReference type="NCBI Taxonomy" id="5949"/>
    <lineage>
        <taxon>Eukaryota</taxon>
        <taxon>Sar</taxon>
        <taxon>Alveolata</taxon>
        <taxon>Ciliophora</taxon>
        <taxon>Intramacronucleata</taxon>
        <taxon>Spirotrichea</taxon>
        <taxon>Stichotrichia</taxon>
        <taxon>Sporadotrichida</taxon>
        <taxon>Oxytrichidae</taxon>
        <taxon>Stylonychinae</taxon>
        <taxon>Stylonychia</taxon>
    </lineage>
</organism>